<name>A0ABD7KSV4_9ENTR</name>
<evidence type="ECO:0000313" key="1">
    <source>
        <dbReference type="EMBL" id="SAD67144.1"/>
    </source>
</evidence>
<gene>
    <name evidence="1" type="ORF">SAMEA2273136_05182</name>
</gene>
<sequence>MHVHDGHAFPYGAKLRVGHLLRIATGTIGRLHIGFKDSAQTAWRELFTLQNAILIGDQPGTVGKPALTDQRWGYLPFKVPERAAISNMLAK</sequence>
<dbReference type="Proteomes" id="UP000077278">
    <property type="component" value="Unassembled WGS sequence"/>
</dbReference>
<accession>A0ABD7KSV4</accession>
<proteinExistence type="predicted"/>
<dbReference type="AlphaFoldDB" id="A0ABD7KSV4"/>
<protein>
    <submittedName>
        <fullName evidence="1">Uncharacterized protein</fullName>
    </submittedName>
</protein>
<reference evidence="1 2" key="1">
    <citation type="submission" date="2016-03" db="EMBL/GenBank/DDBJ databases">
        <authorList>
            <consortium name="Pathogen Informatics"/>
        </authorList>
    </citation>
    <scope>NUCLEOTIDE SEQUENCE [LARGE SCALE GENOMIC DNA]</scope>
    <source>
        <strain evidence="2">e264</strain>
    </source>
</reference>
<evidence type="ECO:0000313" key="2">
    <source>
        <dbReference type="Proteomes" id="UP000077278"/>
    </source>
</evidence>
<dbReference type="EMBL" id="FKDD01000073">
    <property type="protein sequence ID" value="SAD67144.1"/>
    <property type="molecule type" value="Genomic_DNA"/>
</dbReference>
<comment type="caution">
    <text evidence="1">The sequence shown here is derived from an EMBL/GenBank/DDBJ whole genome shotgun (WGS) entry which is preliminary data.</text>
</comment>
<organism evidence="1 2">
    <name type="scientific">Enterobacter roggenkampii</name>
    <dbReference type="NCBI Taxonomy" id="1812935"/>
    <lineage>
        <taxon>Bacteria</taxon>
        <taxon>Pseudomonadati</taxon>
        <taxon>Pseudomonadota</taxon>
        <taxon>Gammaproteobacteria</taxon>
        <taxon>Enterobacterales</taxon>
        <taxon>Enterobacteriaceae</taxon>
        <taxon>Enterobacter</taxon>
        <taxon>Enterobacter cloacae complex</taxon>
    </lineage>
</organism>